<evidence type="ECO:0000256" key="2">
    <source>
        <dbReference type="ARBA" id="ARBA00005954"/>
    </source>
</evidence>
<evidence type="ECO:0000256" key="1">
    <source>
        <dbReference type="ARBA" id="ARBA00004123"/>
    </source>
</evidence>
<evidence type="ECO:0000313" key="9">
    <source>
        <dbReference type="EMBL" id="KAL0491406.1"/>
    </source>
</evidence>
<dbReference type="GO" id="GO:0006397">
    <property type="term" value="P:mRNA processing"/>
    <property type="evidence" value="ECO:0007669"/>
    <property type="project" value="UniProtKB-KW"/>
</dbReference>
<keyword evidence="3" id="KW-0507">mRNA processing</keyword>
<sequence length="419" mass="47776">MYNGIGLNTARGSGTNGYVSRNMAYINPNKTTGQRSSSGLFPDVNKAKLKKANPHILEHERNRKIEAAVFELKFEMEETGKYTAEDIEKALQKCREEKTAELNFQKNESESFRDKRRLATGDAYVDSHEAREAQLRKNDNMKRALYIGRGREDANEEEAEMLAFNPELRKKKRMEQLEAKERLEKLASKKHVDTDGSTAKRKSKDHGKRTRSKSKRYSSDESSSSSDDDSDQSPRHKRIKRGGSHNDDQDDDSSRKRTNSDDETSTTTGMVGRSVEQPIPPPKTGRDESRQESSDPVKLYRDKLREQLKMKEESTLKEAPIQKEAPRLKSRVMPRQLNVAKVESQHPHAWTATKNTCSPKKRIKTPTSIHDRNSSDEEDDRKARLRKHRRALSSSSSSGSDSSDSSDSDSYKNNKKIQK</sequence>
<feature type="compositionally biased region" description="Basic residues" evidence="7">
    <location>
        <begin position="199"/>
        <end position="216"/>
    </location>
</feature>
<dbReference type="GO" id="GO:0005681">
    <property type="term" value="C:spliceosomal complex"/>
    <property type="evidence" value="ECO:0007669"/>
    <property type="project" value="UniProtKB-KW"/>
</dbReference>
<evidence type="ECO:0000256" key="6">
    <source>
        <dbReference type="ARBA" id="ARBA00023242"/>
    </source>
</evidence>
<feature type="compositionally biased region" description="Low complexity" evidence="7">
    <location>
        <begin position="392"/>
        <end position="405"/>
    </location>
</feature>
<evidence type="ECO:0000256" key="7">
    <source>
        <dbReference type="SAM" id="MobiDB-lite"/>
    </source>
</evidence>
<comment type="subcellular location">
    <subcellularLocation>
        <location evidence="1">Nucleus</location>
    </subcellularLocation>
</comment>
<evidence type="ECO:0000259" key="8">
    <source>
        <dbReference type="Pfam" id="PF08312"/>
    </source>
</evidence>
<dbReference type="EMBL" id="JAOPGA020001797">
    <property type="protein sequence ID" value="KAL0491406.1"/>
    <property type="molecule type" value="Genomic_DNA"/>
</dbReference>
<name>A0AAW2ZRQ4_9EUKA</name>
<dbReference type="PANTHER" id="PTHR36562:SF5">
    <property type="entry name" value="SERINE_ARGININE REPETITIVE MATRIX 2"/>
    <property type="match status" value="1"/>
</dbReference>
<evidence type="ECO:0000256" key="4">
    <source>
        <dbReference type="ARBA" id="ARBA00022728"/>
    </source>
</evidence>
<dbReference type="GO" id="GO:0008380">
    <property type="term" value="P:RNA splicing"/>
    <property type="evidence" value="ECO:0007669"/>
    <property type="project" value="UniProtKB-KW"/>
</dbReference>
<keyword evidence="5" id="KW-0508">mRNA splicing</keyword>
<evidence type="ECO:0000313" key="10">
    <source>
        <dbReference type="Proteomes" id="UP001431209"/>
    </source>
</evidence>
<keyword evidence="4" id="KW-0747">Spliceosome</keyword>
<dbReference type="PANTHER" id="PTHR36562">
    <property type="entry name" value="SERINE/ARGININE REPETITIVE MATRIX 2"/>
    <property type="match status" value="1"/>
</dbReference>
<dbReference type="AlphaFoldDB" id="A0AAW2ZRQ4"/>
<comment type="similarity">
    <text evidence="2">Belongs to the CWC21 family.</text>
</comment>
<dbReference type="CDD" id="cd21372">
    <property type="entry name" value="cwf21_CWC21-like"/>
    <property type="match status" value="1"/>
</dbReference>
<evidence type="ECO:0000256" key="3">
    <source>
        <dbReference type="ARBA" id="ARBA00022664"/>
    </source>
</evidence>
<proteinExistence type="inferred from homology"/>
<dbReference type="InterPro" id="IPR013170">
    <property type="entry name" value="mRNA_splic_Cwf21_dom"/>
</dbReference>
<feature type="region of interest" description="Disordered" evidence="7">
    <location>
        <begin position="182"/>
        <end position="419"/>
    </location>
</feature>
<keyword evidence="10" id="KW-1185">Reference proteome</keyword>
<feature type="compositionally biased region" description="Basic and acidic residues" evidence="7">
    <location>
        <begin position="182"/>
        <end position="194"/>
    </location>
</feature>
<gene>
    <name evidence="9" type="ORF">AKO1_002428</name>
</gene>
<comment type="caution">
    <text evidence="9">The sequence shown here is derived from an EMBL/GenBank/DDBJ whole genome shotgun (WGS) entry which is preliminary data.</text>
</comment>
<feature type="compositionally biased region" description="Basic and acidic residues" evidence="7">
    <location>
        <begin position="284"/>
        <end position="327"/>
    </location>
</feature>
<dbReference type="InterPro" id="IPR051372">
    <property type="entry name" value="CWC21"/>
</dbReference>
<dbReference type="Pfam" id="PF08312">
    <property type="entry name" value="cwf21"/>
    <property type="match status" value="1"/>
</dbReference>
<evidence type="ECO:0000256" key="5">
    <source>
        <dbReference type="ARBA" id="ARBA00023187"/>
    </source>
</evidence>
<organism evidence="9 10">
    <name type="scientific">Acrasis kona</name>
    <dbReference type="NCBI Taxonomy" id="1008807"/>
    <lineage>
        <taxon>Eukaryota</taxon>
        <taxon>Discoba</taxon>
        <taxon>Heterolobosea</taxon>
        <taxon>Tetramitia</taxon>
        <taxon>Eutetramitia</taxon>
        <taxon>Acrasidae</taxon>
        <taxon>Acrasis</taxon>
    </lineage>
</organism>
<feature type="domain" description="CWF21" evidence="8">
    <location>
        <begin position="57"/>
        <end position="97"/>
    </location>
</feature>
<reference evidence="9 10" key="1">
    <citation type="submission" date="2024-03" db="EMBL/GenBank/DDBJ databases">
        <title>The Acrasis kona genome and developmental transcriptomes reveal deep origins of eukaryotic multicellular pathways.</title>
        <authorList>
            <person name="Sheikh S."/>
            <person name="Fu C.-J."/>
            <person name="Brown M.W."/>
            <person name="Baldauf S.L."/>
        </authorList>
    </citation>
    <scope>NUCLEOTIDE SEQUENCE [LARGE SCALE GENOMIC DNA]</scope>
    <source>
        <strain evidence="9 10">ATCC MYA-3509</strain>
    </source>
</reference>
<dbReference type="Proteomes" id="UP001431209">
    <property type="component" value="Unassembled WGS sequence"/>
</dbReference>
<accession>A0AAW2ZRQ4</accession>
<protein>
    <submittedName>
        <fullName evidence="9">Pre-mRNA-splicing factor</fullName>
    </submittedName>
</protein>
<feature type="compositionally biased region" description="Basic and acidic residues" evidence="7">
    <location>
        <begin position="244"/>
        <end position="260"/>
    </location>
</feature>
<keyword evidence="6" id="KW-0539">Nucleus</keyword>